<evidence type="ECO:0000256" key="3">
    <source>
        <dbReference type="ARBA" id="ARBA00022692"/>
    </source>
</evidence>
<organism evidence="9 10">
    <name type="scientific">Xanthomonas chitinilytica</name>
    <dbReference type="NCBI Taxonomy" id="2989819"/>
    <lineage>
        <taxon>Bacteria</taxon>
        <taxon>Pseudomonadati</taxon>
        <taxon>Pseudomonadota</taxon>
        <taxon>Gammaproteobacteria</taxon>
        <taxon>Lysobacterales</taxon>
        <taxon>Lysobacteraceae</taxon>
        <taxon>Xanthomonas</taxon>
    </lineage>
</organism>
<evidence type="ECO:0000313" key="10">
    <source>
        <dbReference type="Proteomes" id="UP001209922"/>
    </source>
</evidence>
<keyword evidence="4 6" id="KW-1133">Transmembrane helix</keyword>
<feature type="domain" description="GYF" evidence="8">
    <location>
        <begin position="4"/>
        <end position="51"/>
    </location>
</feature>
<dbReference type="PANTHER" id="PTHR36115">
    <property type="entry name" value="PROLINE-RICH ANTIGEN HOMOLOG-RELATED"/>
    <property type="match status" value="1"/>
</dbReference>
<evidence type="ECO:0000259" key="7">
    <source>
        <dbReference type="Pfam" id="PF06271"/>
    </source>
</evidence>
<evidence type="ECO:0000256" key="4">
    <source>
        <dbReference type="ARBA" id="ARBA00022989"/>
    </source>
</evidence>
<reference evidence="9 10" key="1">
    <citation type="submission" date="2022-10" db="EMBL/GenBank/DDBJ databases">
        <title>Xanthomonas sp. H13-6.</title>
        <authorList>
            <person name="Liu X."/>
            <person name="Deng Z."/>
            <person name="Jiang Y."/>
            <person name="Yu T."/>
            <person name="Ai J."/>
        </authorList>
    </citation>
    <scope>NUCLEOTIDE SEQUENCE [LARGE SCALE GENOMIC DNA]</scope>
    <source>
        <strain evidence="9 10">H13-6</strain>
    </source>
</reference>
<evidence type="ECO:0000256" key="5">
    <source>
        <dbReference type="ARBA" id="ARBA00023136"/>
    </source>
</evidence>
<feature type="transmembrane region" description="Helical" evidence="6">
    <location>
        <begin position="122"/>
        <end position="144"/>
    </location>
</feature>
<feature type="transmembrane region" description="Helical" evidence="6">
    <location>
        <begin position="212"/>
        <end position="231"/>
    </location>
</feature>
<feature type="transmembrane region" description="Helical" evidence="6">
    <location>
        <begin position="269"/>
        <end position="294"/>
    </location>
</feature>
<proteinExistence type="predicted"/>
<evidence type="ECO:0000256" key="1">
    <source>
        <dbReference type="ARBA" id="ARBA00004651"/>
    </source>
</evidence>
<dbReference type="Pfam" id="PF06271">
    <property type="entry name" value="RDD"/>
    <property type="match status" value="1"/>
</dbReference>
<feature type="domain" description="RDD" evidence="7">
    <location>
        <begin position="107"/>
        <end position="243"/>
    </location>
</feature>
<feature type="transmembrane region" description="Helical" evidence="6">
    <location>
        <begin position="150"/>
        <end position="175"/>
    </location>
</feature>
<evidence type="ECO:0000259" key="8">
    <source>
        <dbReference type="Pfam" id="PF14237"/>
    </source>
</evidence>
<dbReference type="RefSeq" id="WP_265129166.1">
    <property type="nucleotide sequence ID" value="NZ_JAPCHY010000019.1"/>
</dbReference>
<accession>A0ABT3K0A5</accession>
<dbReference type="EMBL" id="JAPCHY010000019">
    <property type="protein sequence ID" value="MCW4474165.1"/>
    <property type="molecule type" value="Genomic_DNA"/>
</dbReference>
<dbReference type="InterPro" id="IPR051791">
    <property type="entry name" value="Pra-immunoreactive"/>
</dbReference>
<dbReference type="Proteomes" id="UP001209922">
    <property type="component" value="Unassembled WGS sequence"/>
</dbReference>
<name>A0ABT3K0A5_9XANT</name>
<comment type="caution">
    <text evidence="9">The sequence shown here is derived from an EMBL/GenBank/DDBJ whole genome shotgun (WGS) entry which is preliminary data.</text>
</comment>
<keyword evidence="2" id="KW-1003">Cell membrane</keyword>
<evidence type="ECO:0000256" key="2">
    <source>
        <dbReference type="ARBA" id="ARBA00022475"/>
    </source>
</evidence>
<keyword evidence="5 6" id="KW-0472">Membrane</keyword>
<keyword evidence="10" id="KW-1185">Reference proteome</keyword>
<gene>
    <name evidence="9" type="ORF">OK345_16875</name>
</gene>
<dbReference type="InterPro" id="IPR010432">
    <property type="entry name" value="RDD"/>
</dbReference>
<protein>
    <submittedName>
        <fullName evidence="9">RDD family protein</fullName>
    </submittedName>
</protein>
<dbReference type="Pfam" id="PF14237">
    <property type="entry name" value="GYF_2"/>
    <property type="match status" value="1"/>
</dbReference>
<comment type="subcellular location">
    <subcellularLocation>
        <location evidence="1">Cell membrane</location>
        <topology evidence="1">Multi-pass membrane protein</topology>
    </subcellularLocation>
</comment>
<evidence type="ECO:0000256" key="6">
    <source>
        <dbReference type="SAM" id="Phobius"/>
    </source>
</evidence>
<dbReference type="InterPro" id="IPR025640">
    <property type="entry name" value="GYF_2"/>
</dbReference>
<evidence type="ECO:0000313" key="9">
    <source>
        <dbReference type="EMBL" id="MCW4474165.1"/>
    </source>
</evidence>
<sequence>MSEWYYADAQRQRHGPIATETLRGQFQRGEMTLASLVWREGLSEWKPLSDFVDELGLQNPATASTGVDLRGDYSAIENGTATYTPYAAPAAALRDDSNVVLGGEVVYAGFWKRVAAYFIDSIIVGIVGGVIGMVIGAVMGIGFAGMGDNMAGAGFILIQLVTNLLSIALAAAYYAGFHASVNRATPGKMAVGIKVVRLNGERISIARGIGRYFAALLSGLILCIGYVMAAFTERKQGLHDMLCDTLVVDKWAFTEHPEWQQRGLGTVTIVVLAIFGVLLAIGVFAILAVIGIAASQFN</sequence>
<keyword evidence="3 6" id="KW-0812">Transmembrane</keyword>